<keyword evidence="3" id="KW-1185">Reference proteome</keyword>
<dbReference type="Proteomes" id="UP000799438">
    <property type="component" value="Unassembled WGS sequence"/>
</dbReference>
<dbReference type="InterPro" id="IPR010730">
    <property type="entry name" value="HET"/>
</dbReference>
<dbReference type="Pfam" id="PF06985">
    <property type="entry name" value="HET"/>
    <property type="match status" value="1"/>
</dbReference>
<feature type="domain" description="Heterokaryon incompatibility" evidence="1">
    <location>
        <begin position="45"/>
        <end position="132"/>
    </location>
</feature>
<organism evidence="2 3">
    <name type="scientific">Aplosporella prunicola CBS 121167</name>
    <dbReference type="NCBI Taxonomy" id="1176127"/>
    <lineage>
        <taxon>Eukaryota</taxon>
        <taxon>Fungi</taxon>
        <taxon>Dikarya</taxon>
        <taxon>Ascomycota</taxon>
        <taxon>Pezizomycotina</taxon>
        <taxon>Dothideomycetes</taxon>
        <taxon>Dothideomycetes incertae sedis</taxon>
        <taxon>Botryosphaeriales</taxon>
        <taxon>Aplosporellaceae</taxon>
        <taxon>Aplosporella</taxon>
    </lineage>
</organism>
<dbReference type="EMBL" id="ML995479">
    <property type="protein sequence ID" value="KAF2144817.1"/>
    <property type="molecule type" value="Genomic_DNA"/>
</dbReference>
<dbReference type="PANTHER" id="PTHR24148:SF73">
    <property type="entry name" value="HET DOMAIN PROTEIN (AFU_ORTHOLOGUE AFUA_8G01020)"/>
    <property type="match status" value="1"/>
</dbReference>
<dbReference type="PANTHER" id="PTHR24148">
    <property type="entry name" value="ANKYRIN REPEAT DOMAIN-CONTAINING PROTEIN 39 HOMOLOG-RELATED"/>
    <property type="match status" value="1"/>
</dbReference>
<reference evidence="2" key="1">
    <citation type="journal article" date="2020" name="Stud. Mycol.">
        <title>101 Dothideomycetes genomes: a test case for predicting lifestyles and emergence of pathogens.</title>
        <authorList>
            <person name="Haridas S."/>
            <person name="Albert R."/>
            <person name="Binder M."/>
            <person name="Bloem J."/>
            <person name="Labutti K."/>
            <person name="Salamov A."/>
            <person name="Andreopoulos B."/>
            <person name="Baker S."/>
            <person name="Barry K."/>
            <person name="Bills G."/>
            <person name="Bluhm B."/>
            <person name="Cannon C."/>
            <person name="Castanera R."/>
            <person name="Culley D."/>
            <person name="Daum C."/>
            <person name="Ezra D."/>
            <person name="Gonzalez J."/>
            <person name="Henrissat B."/>
            <person name="Kuo A."/>
            <person name="Liang C."/>
            <person name="Lipzen A."/>
            <person name="Lutzoni F."/>
            <person name="Magnuson J."/>
            <person name="Mondo S."/>
            <person name="Nolan M."/>
            <person name="Ohm R."/>
            <person name="Pangilinan J."/>
            <person name="Park H.-J."/>
            <person name="Ramirez L."/>
            <person name="Alfaro M."/>
            <person name="Sun H."/>
            <person name="Tritt A."/>
            <person name="Yoshinaga Y."/>
            <person name="Zwiers L.-H."/>
            <person name="Turgeon B."/>
            <person name="Goodwin S."/>
            <person name="Spatafora J."/>
            <person name="Crous P."/>
            <person name="Grigoriev I."/>
        </authorList>
    </citation>
    <scope>NUCLEOTIDE SEQUENCE</scope>
    <source>
        <strain evidence="2">CBS 121167</strain>
    </source>
</reference>
<proteinExistence type="predicted"/>
<dbReference type="GeneID" id="54294077"/>
<dbReference type="RefSeq" id="XP_033400529.1">
    <property type="nucleotide sequence ID" value="XM_033536581.1"/>
</dbReference>
<gene>
    <name evidence="2" type="ORF">K452DRAFT_222871</name>
</gene>
<sequence length="133" mass="15411">MSELYHGLDLSIDTIRLFTIRDGDASSPIQCDLKVISRETCQNDYVALSYCWGDPSDKDTIFVNDRPLDVPRNLVAYLRKARIESDEETPRKPLWADSICIDQANLDERSREVWKMKRIYEDAGQVMLWLGPE</sequence>
<dbReference type="OrthoDB" id="2157530at2759"/>
<accession>A0A6A6BPQ8</accession>
<feature type="non-terminal residue" evidence="2">
    <location>
        <position position="133"/>
    </location>
</feature>
<protein>
    <recommendedName>
        <fullName evidence="1">Heterokaryon incompatibility domain-containing protein</fullName>
    </recommendedName>
</protein>
<dbReference type="InterPro" id="IPR052895">
    <property type="entry name" value="HetReg/Transcr_Mod"/>
</dbReference>
<name>A0A6A6BPQ8_9PEZI</name>
<dbReference type="AlphaFoldDB" id="A0A6A6BPQ8"/>
<evidence type="ECO:0000313" key="3">
    <source>
        <dbReference type="Proteomes" id="UP000799438"/>
    </source>
</evidence>
<evidence type="ECO:0000259" key="1">
    <source>
        <dbReference type="Pfam" id="PF06985"/>
    </source>
</evidence>
<evidence type="ECO:0000313" key="2">
    <source>
        <dbReference type="EMBL" id="KAF2144817.1"/>
    </source>
</evidence>